<evidence type="ECO:0008006" key="3">
    <source>
        <dbReference type="Google" id="ProtNLM"/>
    </source>
</evidence>
<dbReference type="AlphaFoldDB" id="A0A1Z4BPG6"/>
<dbReference type="Gene3D" id="1.25.10.10">
    <property type="entry name" value="Leucine-rich Repeat Variant"/>
    <property type="match status" value="1"/>
</dbReference>
<name>A0A1Z4BPG6_9FLAO</name>
<dbReference type="KEGG" id="capn:CBG49_08585"/>
<dbReference type="Pfam" id="PF13646">
    <property type="entry name" value="HEAT_2"/>
    <property type="match status" value="1"/>
</dbReference>
<sequence length="609" mass="69705">MKPLYDLQQELNRLFIAGSKFAKNDPRLQKHVPILKKLGEKAPVFNKLAQEVEALLQVESTQAAEKLLGVSTLLYSVLYTQGVTVEAEATKESQIPTIQLADVNTTYSYLQLKPVLQALTQSNSGRLEILQDAFERKVFDDSRTYGYLSYALADKYSELTYYIENTIIPACGKAMLPFLIADFRLEDKNENVRRLCLLHQLGYAEIGTLVDKIFSENLPNLQAEAINIIADKKDEQTEAFIISLTGDKNKAVRGAAYSALAKLGTQRSIDKLYELYNTNKQKGNAELLAEAIAKVAAPEYFLPFVEKIQERYQQLLTIDDSDEKALSAAFERFVIDIDILANKDCEGVYTLFAEMLQNKEFNARRKKVFKNTYDPTATNMMGVLNTLNSDKVLAFYDTHKQLLTYTNGYSDMWINYFCSAFKNKNYSKEKLFEVFSSQLGKSAATDNILEAFSGIAGAYAYNARKESEVRVDRLDPRWVTTLYSFINSLKKLNNNYTYRALFVLDALEGTSQRLDDLLLKALSQSYSDDMIWLFHLVLKRNLPNKFELIYHTLERVKSGNSYYYLYYLSNAGFWNQFPKEYVEKFRALAKKNKLNVFEDIADEIEKSVK</sequence>
<proteinExistence type="predicted"/>
<dbReference type="InterPro" id="IPR016024">
    <property type="entry name" value="ARM-type_fold"/>
</dbReference>
<dbReference type="SUPFAM" id="SSF48371">
    <property type="entry name" value="ARM repeat"/>
    <property type="match status" value="2"/>
</dbReference>
<accession>A0A1Z4BPG6</accession>
<keyword evidence="2" id="KW-1185">Reference proteome</keyword>
<reference evidence="2" key="1">
    <citation type="submission" date="2017-06" db="EMBL/GenBank/DDBJ databases">
        <title>Complete genome sequence of Capnocytophaga sp. KCOM 1579 (=ChDC OS43) isolated from a human refractory periapical abscess lesion.</title>
        <authorList>
            <person name="Kook J.-K."/>
            <person name="Park S.-N."/>
            <person name="Lim Y.K."/>
            <person name="Roh H."/>
        </authorList>
    </citation>
    <scope>NUCLEOTIDE SEQUENCE [LARGE SCALE GENOMIC DNA]</scope>
    <source>
        <strain evidence="2">ChDC OS43</strain>
    </source>
</reference>
<dbReference type="EMBL" id="CP022022">
    <property type="protein sequence ID" value="ASF43130.1"/>
    <property type="molecule type" value="Genomic_DNA"/>
</dbReference>
<evidence type="ECO:0000313" key="2">
    <source>
        <dbReference type="Proteomes" id="UP000197007"/>
    </source>
</evidence>
<evidence type="ECO:0000313" key="1">
    <source>
        <dbReference type="EMBL" id="ASF43130.1"/>
    </source>
</evidence>
<gene>
    <name evidence="1" type="ORF">CBG49_08585</name>
</gene>
<dbReference type="InterPro" id="IPR011989">
    <property type="entry name" value="ARM-like"/>
</dbReference>
<dbReference type="Proteomes" id="UP000197007">
    <property type="component" value="Chromosome"/>
</dbReference>
<protein>
    <recommendedName>
        <fullName evidence="3">HEAT repeat domain-containing protein</fullName>
    </recommendedName>
</protein>
<dbReference type="RefSeq" id="WP_088594175.1">
    <property type="nucleotide sequence ID" value="NZ_CP022022.1"/>
</dbReference>
<organism evidence="1 2">
    <name type="scientific">Capnocytophaga endodontalis</name>
    <dbReference type="NCBI Taxonomy" id="2708117"/>
    <lineage>
        <taxon>Bacteria</taxon>
        <taxon>Pseudomonadati</taxon>
        <taxon>Bacteroidota</taxon>
        <taxon>Flavobacteriia</taxon>
        <taxon>Flavobacteriales</taxon>
        <taxon>Flavobacteriaceae</taxon>
        <taxon>Capnocytophaga</taxon>
    </lineage>
</organism>